<name>A0A177CG28_9PLEO</name>
<evidence type="ECO:0000313" key="2">
    <source>
        <dbReference type="Proteomes" id="UP000077069"/>
    </source>
</evidence>
<sequence length="198" mass="21612">MDTAVRDGVYFSILCHSKKHCALCWAAPVSTYSPAPGLEMHVGLKAIVIPILQPLYRHGLRALHLLSTPQVQRCCSPQTCAPWHRISALVPSAAQCSAQQRSAHPSQLRRLPSRRPNTLPILFCTALGRGQSRFVARAATWLGRPSSLPVPRWRSAAAERVCGGERCLLGRHGAGRHTAARGSEVCDGWMVALTRVQV</sequence>
<gene>
    <name evidence="1" type="ORF">CC84DRAFT_1164579</name>
</gene>
<protein>
    <submittedName>
        <fullName evidence="1">Uncharacterized protein</fullName>
    </submittedName>
</protein>
<accession>A0A177CG28</accession>
<dbReference type="GeneID" id="28762000"/>
<keyword evidence="2" id="KW-1185">Reference proteome</keyword>
<dbReference type="AlphaFoldDB" id="A0A177CG28"/>
<organism evidence="1 2">
    <name type="scientific">Paraphaeosphaeria sporulosa</name>
    <dbReference type="NCBI Taxonomy" id="1460663"/>
    <lineage>
        <taxon>Eukaryota</taxon>
        <taxon>Fungi</taxon>
        <taxon>Dikarya</taxon>
        <taxon>Ascomycota</taxon>
        <taxon>Pezizomycotina</taxon>
        <taxon>Dothideomycetes</taxon>
        <taxon>Pleosporomycetidae</taxon>
        <taxon>Pleosporales</taxon>
        <taxon>Massarineae</taxon>
        <taxon>Didymosphaeriaceae</taxon>
        <taxon>Paraphaeosphaeria</taxon>
    </lineage>
</organism>
<dbReference type="Proteomes" id="UP000077069">
    <property type="component" value="Unassembled WGS sequence"/>
</dbReference>
<proteinExistence type="predicted"/>
<evidence type="ECO:0000313" key="1">
    <source>
        <dbReference type="EMBL" id="OAG06276.1"/>
    </source>
</evidence>
<dbReference type="InParanoid" id="A0A177CG28"/>
<dbReference type="RefSeq" id="XP_018036641.1">
    <property type="nucleotide sequence ID" value="XM_018178514.1"/>
</dbReference>
<dbReference type="EMBL" id="KV441552">
    <property type="protein sequence ID" value="OAG06276.1"/>
    <property type="molecule type" value="Genomic_DNA"/>
</dbReference>
<reference evidence="1 2" key="1">
    <citation type="submission" date="2016-05" db="EMBL/GenBank/DDBJ databases">
        <title>Comparative analysis of secretome profiles of manganese(II)-oxidizing ascomycete fungi.</title>
        <authorList>
            <consortium name="DOE Joint Genome Institute"/>
            <person name="Zeiner C.A."/>
            <person name="Purvine S.O."/>
            <person name="Zink E.M."/>
            <person name="Wu S."/>
            <person name="Pasa-Tolic L."/>
            <person name="Chaput D.L."/>
            <person name="Haridas S."/>
            <person name="Grigoriev I.V."/>
            <person name="Santelli C.M."/>
            <person name="Hansel C.M."/>
        </authorList>
    </citation>
    <scope>NUCLEOTIDE SEQUENCE [LARGE SCALE GENOMIC DNA]</scope>
    <source>
        <strain evidence="1 2">AP3s5-JAC2a</strain>
    </source>
</reference>